<evidence type="ECO:0000256" key="1">
    <source>
        <dbReference type="ARBA" id="ARBA00025788"/>
    </source>
</evidence>
<protein>
    <recommendedName>
        <fullName evidence="3">PITH domain-containing protein</fullName>
    </recommendedName>
</protein>
<dbReference type="AlphaFoldDB" id="A0A6A4KWL2"/>
<dbReference type="PANTHER" id="PTHR12175">
    <property type="entry name" value="AD039 HT014 THIOREDOXIN FAMILY TRP26"/>
    <property type="match status" value="1"/>
</dbReference>
<keyword evidence="5" id="KW-1185">Reference proteome</keyword>
<sequence length="196" mass="20905">MSAESASATQKTLADLLDFVDWSGVECLNQSTSHSLANALKQGKALVMSTLASRGIGQGVVGGDFEQGQGTFCFNEKPKLDGVAALVAVKRAVFSEGEISVSGNLVSGAKITMNFLFPMLHGLGASIDYERGYREDEGLNLESDADEQLLIYIPFTQVIKLHSIAINGPEDEGERKNKESTKSKSKAGQSANPFNT</sequence>
<dbReference type="InterPro" id="IPR010400">
    <property type="entry name" value="PITH_dom"/>
</dbReference>
<feature type="compositionally biased region" description="Polar residues" evidence="2">
    <location>
        <begin position="186"/>
        <end position="196"/>
    </location>
</feature>
<dbReference type="GO" id="GO:0005737">
    <property type="term" value="C:cytoplasm"/>
    <property type="evidence" value="ECO:0007669"/>
    <property type="project" value="UniProtKB-ARBA"/>
</dbReference>
<dbReference type="PROSITE" id="PS51532">
    <property type="entry name" value="PITH"/>
    <property type="match status" value="1"/>
</dbReference>
<feature type="compositionally biased region" description="Basic and acidic residues" evidence="2">
    <location>
        <begin position="173"/>
        <end position="182"/>
    </location>
</feature>
<name>A0A6A4KWL2_9ERIC</name>
<evidence type="ECO:0000256" key="2">
    <source>
        <dbReference type="SAM" id="MobiDB-lite"/>
    </source>
</evidence>
<dbReference type="InterPro" id="IPR037047">
    <property type="entry name" value="PITH_dom_sf"/>
</dbReference>
<dbReference type="Proteomes" id="UP000428333">
    <property type="component" value="Linkage Group LG11"/>
</dbReference>
<comment type="caution">
    <text evidence="4">The sequence shown here is derived from an EMBL/GenBank/DDBJ whole genome shotgun (WGS) entry which is preliminary data.</text>
</comment>
<feature type="domain" description="PITH" evidence="3">
    <location>
        <begin position="5"/>
        <end position="196"/>
    </location>
</feature>
<comment type="similarity">
    <text evidence="1">Belongs to the PITHD1 family.</text>
</comment>
<dbReference type="InterPro" id="IPR008979">
    <property type="entry name" value="Galactose-bd-like_sf"/>
</dbReference>
<dbReference type="PANTHER" id="PTHR12175:SF5">
    <property type="entry name" value="OS03G0795500 PROTEIN"/>
    <property type="match status" value="1"/>
</dbReference>
<evidence type="ECO:0000259" key="3">
    <source>
        <dbReference type="PROSITE" id="PS51532"/>
    </source>
</evidence>
<evidence type="ECO:0000313" key="5">
    <source>
        <dbReference type="Proteomes" id="UP000428333"/>
    </source>
</evidence>
<feature type="region of interest" description="Disordered" evidence="2">
    <location>
        <begin position="168"/>
        <end position="196"/>
    </location>
</feature>
<reference evidence="4 5" key="1">
    <citation type="journal article" date="2019" name="Genome Biol. Evol.">
        <title>The Rhododendron genome and chromosomal organization provide insight into shared whole-genome duplications across the heath family (Ericaceae).</title>
        <authorList>
            <person name="Soza V.L."/>
            <person name="Lindsley D."/>
            <person name="Waalkes A."/>
            <person name="Ramage E."/>
            <person name="Patwardhan R.P."/>
            <person name="Burton J.N."/>
            <person name="Adey A."/>
            <person name="Kumar A."/>
            <person name="Qiu R."/>
            <person name="Shendure J."/>
            <person name="Hall B."/>
        </authorList>
    </citation>
    <scope>NUCLEOTIDE SEQUENCE [LARGE SCALE GENOMIC DNA]</scope>
    <source>
        <strain evidence="4">RSF 1966-606</strain>
    </source>
</reference>
<accession>A0A6A4KWL2</accession>
<proteinExistence type="inferred from homology"/>
<dbReference type="SUPFAM" id="SSF49785">
    <property type="entry name" value="Galactose-binding domain-like"/>
    <property type="match status" value="1"/>
</dbReference>
<dbReference type="Gene3D" id="2.60.120.470">
    <property type="entry name" value="PITH domain"/>
    <property type="match status" value="1"/>
</dbReference>
<dbReference type="Pfam" id="PF06201">
    <property type="entry name" value="PITH"/>
    <property type="match status" value="1"/>
</dbReference>
<organism evidence="4 5">
    <name type="scientific">Rhododendron williamsianum</name>
    <dbReference type="NCBI Taxonomy" id="262921"/>
    <lineage>
        <taxon>Eukaryota</taxon>
        <taxon>Viridiplantae</taxon>
        <taxon>Streptophyta</taxon>
        <taxon>Embryophyta</taxon>
        <taxon>Tracheophyta</taxon>
        <taxon>Spermatophyta</taxon>
        <taxon>Magnoliopsida</taxon>
        <taxon>eudicotyledons</taxon>
        <taxon>Gunneridae</taxon>
        <taxon>Pentapetalae</taxon>
        <taxon>asterids</taxon>
        <taxon>Ericales</taxon>
        <taxon>Ericaceae</taxon>
        <taxon>Ericoideae</taxon>
        <taxon>Rhodoreae</taxon>
        <taxon>Rhododendron</taxon>
    </lineage>
</organism>
<dbReference type="InterPro" id="IPR045099">
    <property type="entry name" value="PITH1-like"/>
</dbReference>
<dbReference type="EMBL" id="QEFC01003152">
    <property type="protein sequence ID" value="KAE9449642.1"/>
    <property type="molecule type" value="Genomic_DNA"/>
</dbReference>
<feature type="non-terminal residue" evidence="4">
    <location>
        <position position="1"/>
    </location>
</feature>
<gene>
    <name evidence="4" type="ORF">C3L33_18459</name>
</gene>
<evidence type="ECO:0000313" key="4">
    <source>
        <dbReference type="EMBL" id="KAE9449642.1"/>
    </source>
</evidence>
<dbReference type="OrthoDB" id="2635at2759"/>